<protein>
    <submittedName>
        <fullName evidence="5">AAA family ATPase</fullName>
    </submittedName>
</protein>
<comment type="caution">
    <text evidence="5">The sequence shown here is derived from an EMBL/GenBank/DDBJ whole genome shotgun (WGS) entry which is preliminary data.</text>
</comment>
<feature type="compositionally biased region" description="Basic and acidic residues" evidence="2">
    <location>
        <begin position="99"/>
        <end position="112"/>
    </location>
</feature>
<evidence type="ECO:0000259" key="3">
    <source>
        <dbReference type="Pfam" id="PF13401"/>
    </source>
</evidence>
<reference evidence="5 6" key="1">
    <citation type="submission" date="2024-06" db="EMBL/GenBank/DDBJ databases">
        <title>The Natural Products Discovery Center: Release of the First 8490 Sequenced Strains for Exploring Actinobacteria Biosynthetic Diversity.</title>
        <authorList>
            <person name="Kalkreuter E."/>
            <person name="Kautsar S.A."/>
            <person name="Yang D."/>
            <person name="Bader C.D."/>
            <person name="Teijaro C.N."/>
            <person name="Fluegel L."/>
            <person name="Davis C.M."/>
            <person name="Simpson J.R."/>
            <person name="Lauterbach L."/>
            <person name="Steele A.D."/>
            <person name="Gui C."/>
            <person name="Meng S."/>
            <person name="Li G."/>
            <person name="Viehrig K."/>
            <person name="Ye F."/>
            <person name="Su P."/>
            <person name="Kiefer A.F."/>
            <person name="Nichols A."/>
            <person name="Cepeda A.J."/>
            <person name="Yan W."/>
            <person name="Fan B."/>
            <person name="Jiang Y."/>
            <person name="Adhikari A."/>
            <person name="Zheng C.-J."/>
            <person name="Schuster L."/>
            <person name="Cowan T.M."/>
            <person name="Smanski M.J."/>
            <person name="Chevrette M.G."/>
            <person name="De Carvalho L.P.S."/>
            <person name="Shen B."/>
        </authorList>
    </citation>
    <scope>NUCLEOTIDE SEQUENCE [LARGE SCALE GENOMIC DNA]</scope>
    <source>
        <strain evidence="5 6">NPDC050100</strain>
    </source>
</reference>
<dbReference type="RefSeq" id="WP_358132389.1">
    <property type="nucleotide sequence ID" value="NZ_JBFALK010000005.1"/>
</dbReference>
<dbReference type="Pfam" id="PF25872">
    <property type="entry name" value="HTH_77"/>
    <property type="match status" value="1"/>
</dbReference>
<gene>
    <name evidence="5" type="ORF">AB0I59_12585</name>
</gene>
<dbReference type="Gene3D" id="1.25.40.10">
    <property type="entry name" value="Tetratricopeptide repeat domain"/>
    <property type="match status" value="1"/>
</dbReference>
<dbReference type="EMBL" id="JBFALK010000005">
    <property type="protein sequence ID" value="MEV0969466.1"/>
    <property type="molecule type" value="Genomic_DNA"/>
</dbReference>
<dbReference type="InterPro" id="IPR058852">
    <property type="entry name" value="HTH_77"/>
</dbReference>
<dbReference type="PRINTS" id="PR00364">
    <property type="entry name" value="DISEASERSIST"/>
</dbReference>
<dbReference type="SUPFAM" id="SSF48452">
    <property type="entry name" value="TPR-like"/>
    <property type="match status" value="1"/>
</dbReference>
<dbReference type="InterPro" id="IPR049945">
    <property type="entry name" value="AAA_22"/>
</dbReference>
<dbReference type="Pfam" id="PF13401">
    <property type="entry name" value="AAA_22"/>
    <property type="match status" value="1"/>
</dbReference>
<feature type="domain" description="ORC1/DEAH AAA+ ATPase" evidence="3">
    <location>
        <begin position="204"/>
        <end position="310"/>
    </location>
</feature>
<evidence type="ECO:0000313" key="5">
    <source>
        <dbReference type="EMBL" id="MEV0969466.1"/>
    </source>
</evidence>
<feature type="domain" description="Winged helix-turn-helix" evidence="4">
    <location>
        <begin position="439"/>
        <end position="510"/>
    </location>
</feature>
<dbReference type="InterPro" id="IPR019734">
    <property type="entry name" value="TPR_rpt"/>
</dbReference>
<name>A0ABV3GDE5_MICGL</name>
<evidence type="ECO:0000313" key="6">
    <source>
        <dbReference type="Proteomes" id="UP001551675"/>
    </source>
</evidence>
<dbReference type="InterPro" id="IPR011990">
    <property type="entry name" value="TPR-like_helical_dom_sf"/>
</dbReference>
<evidence type="ECO:0000259" key="4">
    <source>
        <dbReference type="Pfam" id="PF25872"/>
    </source>
</evidence>
<dbReference type="PROSITE" id="PS50005">
    <property type="entry name" value="TPR"/>
    <property type="match status" value="1"/>
</dbReference>
<keyword evidence="1" id="KW-0802">TPR repeat</keyword>
<keyword evidence="6" id="KW-1185">Reference proteome</keyword>
<feature type="region of interest" description="Disordered" evidence="2">
    <location>
        <begin position="99"/>
        <end position="179"/>
    </location>
</feature>
<dbReference type="Proteomes" id="UP001551675">
    <property type="component" value="Unassembled WGS sequence"/>
</dbReference>
<dbReference type="InterPro" id="IPR027417">
    <property type="entry name" value="P-loop_NTPase"/>
</dbReference>
<proteinExistence type="predicted"/>
<dbReference type="PANTHER" id="PTHR47691">
    <property type="entry name" value="REGULATOR-RELATED"/>
    <property type="match status" value="1"/>
</dbReference>
<evidence type="ECO:0000256" key="2">
    <source>
        <dbReference type="SAM" id="MobiDB-lite"/>
    </source>
</evidence>
<sequence length="870" mass="94294">MHPFELLVDELAEALDEAAAELRRALGGRPQKHLVARLSHADAPLVSRWLSGAAQLSRRNRLPGAAALAEAAAALALPYQQAGNLVAIGERIDGLRGRLESSERGWRSKAGEHYASSRAALDGDTGAAEVGGKPQDAGEGRYGSEPSGVRPVDGSDPPDAGRPATRESGLADPPAALPTPLPAALTSFVGRERELVEGARLLRTARLVTLTGVGGVGKTRLALRLVEKVADRFPGRVWLIELAGLTDPSMVDRAVASVIGVQLNAHEKPLEAVARALGTRRVLLILDNCEHLLDVTAALASTLLRAMPNLRVLTTSRQPLHVDGEHVLPVGPLPLLDQDGGTSAAVDLFLDRAQAVLPGFRLTARNQNAVVQACRLLDGLPLALELTVRLLRTLSLDDLLDRLGRRIHLHGAAGAERAAHPRHRTLRAVFDWSYELCSPDERKVWEQLSVFAGNIALPDAEAVCGDEATHDAFEAIAGPVDKSLLTRADTEGRTRLHMLATVRLYGRERLTASGAEADATRRHRDWYISLAGRAEAAYATADQGKWLIRLGEEDDNLRQALSYALTDDGPPATAGLLDGGYALWLHWIASGKVGEGAHWMRRVLDRYPEPPGDGMAQSWCRAQWCAAFLFHLHGDLEEARRALDRIEPVSHGDGEGWAAVRAAVHQLRGLCALFVGDFARAESHSRAALLAGDQRAGMLTDQQALAQLGLSASARGAGEEAFDYLHRALDLSESRGEIWHRSYILWTLAIECTEIGRTDEAVSLLWRSLDLKRRLGDGLGAATVSETLAWALAKLEQPGVAALLLGAAHMAWQHAGAPQMWGFTHLMASRDRNLRMIRQTLGEERFQREYRDGERLGLARALDELAPHRS</sequence>
<dbReference type="SUPFAM" id="SSF52540">
    <property type="entry name" value="P-loop containing nucleoside triphosphate hydrolases"/>
    <property type="match status" value="1"/>
</dbReference>
<dbReference type="PANTHER" id="PTHR47691:SF3">
    <property type="entry name" value="HTH-TYPE TRANSCRIPTIONAL REGULATOR RV0890C-RELATED"/>
    <property type="match status" value="1"/>
</dbReference>
<dbReference type="Gene3D" id="3.40.50.300">
    <property type="entry name" value="P-loop containing nucleotide triphosphate hydrolases"/>
    <property type="match status" value="1"/>
</dbReference>
<organism evidence="5 6">
    <name type="scientific">Microtetraspora glauca</name>
    <dbReference type="NCBI Taxonomy" id="1996"/>
    <lineage>
        <taxon>Bacteria</taxon>
        <taxon>Bacillati</taxon>
        <taxon>Actinomycetota</taxon>
        <taxon>Actinomycetes</taxon>
        <taxon>Streptosporangiales</taxon>
        <taxon>Streptosporangiaceae</taxon>
        <taxon>Microtetraspora</taxon>
    </lineage>
</organism>
<evidence type="ECO:0000256" key="1">
    <source>
        <dbReference type="PROSITE-ProRule" id="PRU00339"/>
    </source>
</evidence>
<feature type="repeat" description="TPR" evidence="1">
    <location>
        <begin position="702"/>
        <end position="735"/>
    </location>
</feature>
<accession>A0ABV3GDE5</accession>